<protein>
    <recommendedName>
        <fullName evidence="4">Tetratricopeptide repeat protein</fullName>
    </recommendedName>
</protein>
<keyword evidence="1" id="KW-0802">TPR repeat</keyword>
<evidence type="ECO:0008006" key="4">
    <source>
        <dbReference type="Google" id="ProtNLM"/>
    </source>
</evidence>
<accession>A0ABQ1K6A8</accession>
<dbReference type="Proteomes" id="UP000629025">
    <property type="component" value="Unassembled WGS sequence"/>
</dbReference>
<organism evidence="2 3">
    <name type="scientific">Marinobacterium zhoushanense</name>
    <dbReference type="NCBI Taxonomy" id="1679163"/>
    <lineage>
        <taxon>Bacteria</taxon>
        <taxon>Pseudomonadati</taxon>
        <taxon>Pseudomonadota</taxon>
        <taxon>Gammaproteobacteria</taxon>
        <taxon>Oceanospirillales</taxon>
        <taxon>Oceanospirillaceae</taxon>
        <taxon>Marinobacterium</taxon>
    </lineage>
</organism>
<proteinExistence type="predicted"/>
<dbReference type="EMBL" id="BMIJ01000002">
    <property type="protein sequence ID" value="GGB88890.1"/>
    <property type="molecule type" value="Genomic_DNA"/>
</dbReference>
<dbReference type="InterPro" id="IPR019734">
    <property type="entry name" value="TPR_rpt"/>
</dbReference>
<evidence type="ECO:0000313" key="2">
    <source>
        <dbReference type="EMBL" id="GGB88890.1"/>
    </source>
</evidence>
<evidence type="ECO:0000313" key="3">
    <source>
        <dbReference type="Proteomes" id="UP000629025"/>
    </source>
</evidence>
<evidence type="ECO:0000256" key="1">
    <source>
        <dbReference type="PROSITE-ProRule" id="PRU00339"/>
    </source>
</evidence>
<keyword evidence="3" id="KW-1185">Reference proteome</keyword>
<dbReference type="PROSITE" id="PS50005">
    <property type="entry name" value="TPR"/>
    <property type="match status" value="1"/>
</dbReference>
<dbReference type="RefSeq" id="WP_188746581.1">
    <property type="nucleotide sequence ID" value="NZ_BMIJ01000002.1"/>
</dbReference>
<reference evidence="3" key="1">
    <citation type="journal article" date="2019" name="Int. J. Syst. Evol. Microbiol.">
        <title>The Global Catalogue of Microorganisms (GCM) 10K type strain sequencing project: providing services to taxonomists for standard genome sequencing and annotation.</title>
        <authorList>
            <consortium name="The Broad Institute Genomics Platform"/>
            <consortium name="The Broad Institute Genome Sequencing Center for Infectious Disease"/>
            <person name="Wu L."/>
            <person name="Ma J."/>
        </authorList>
    </citation>
    <scope>NUCLEOTIDE SEQUENCE [LARGE SCALE GENOMIC DNA]</scope>
    <source>
        <strain evidence="3">CGMCC 1.15341</strain>
    </source>
</reference>
<dbReference type="SUPFAM" id="SSF48452">
    <property type="entry name" value="TPR-like"/>
    <property type="match status" value="1"/>
</dbReference>
<sequence length="268" mass="29376">MWFGRGFSGQFERPLSTLFLVSILSGCSAFLDTPSKTENFCLSAGKDQSYDCDNPPTEPYTGPLRIRDLPIDDETLYARVEEIKLWLAHQRALLSGEPVAQPLEGSDSALIPPAPEALVTPNVTSDPEETLAAALALIERGDYDTALSLIDEYKVLNPDDLSASLIESRILVLSGQLQSAEQLLRWKIKQNPHIPELYNNLAAVQAANGKVGEAISTLQQAFTTDPSFARIQQNLKTLYTTSANQALMPDLAPVPPKLNMIDLVPERN</sequence>
<dbReference type="PROSITE" id="PS51257">
    <property type="entry name" value="PROKAR_LIPOPROTEIN"/>
    <property type="match status" value="1"/>
</dbReference>
<dbReference type="Gene3D" id="1.25.40.10">
    <property type="entry name" value="Tetratricopeptide repeat domain"/>
    <property type="match status" value="1"/>
</dbReference>
<gene>
    <name evidence="2" type="ORF">GCM10011352_13630</name>
</gene>
<name>A0ABQ1K6A8_9GAMM</name>
<dbReference type="InterPro" id="IPR011990">
    <property type="entry name" value="TPR-like_helical_dom_sf"/>
</dbReference>
<comment type="caution">
    <text evidence="2">The sequence shown here is derived from an EMBL/GenBank/DDBJ whole genome shotgun (WGS) entry which is preliminary data.</text>
</comment>
<feature type="repeat" description="TPR" evidence="1">
    <location>
        <begin position="195"/>
        <end position="228"/>
    </location>
</feature>